<evidence type="ECO:0000313" key="7">
    <source>
        <dbReference type="EMBL" id="AKQ45270.1"/>
    </source>
</evidence>
<proteinExistence type="predicted"/>
<dbReference type="EMBL" id="CP010777">
    <property type="protein sequence ID" value="AKQ45270.1"/>
    <property type="molecule type" value="Genomic_DNA"/>
</dbReference>
<dbReference type="PANTHER" id="PTHR37422:SF13">
    <property type="entry name" value="LIPOPOLYSACCHARIDE BIOSYNTHESIS PROTEIN PA4999-RELATED"/>
    <property type="match status" value="1"/>
</dbReference>
<evidence type="ECO:0000256" key="2">
    <source>
        <dbReference type="ARBA" id="ARBA00022692"/>
    </source>
</evidence>
<keyword evidence="4 5" id="KW-0472">Membrane</keyword>
<keyword evidence="8" id="KW-1185">Reference proteome</keyword>
<feature type="transmembrane region" description="Helical" evidence="5">
    <location>
        <begin position="39"/>
        <end position="60"/>
    </location>
</feature>
<name>A0A0H4VHT1_9BACT</name>
<dbReference type="STRING" id="1379910.TH63_05885"/>
<dbReference type="InterPro" id="IPR051533">
    <property type="entry name" value="WaaL-like"/>
</dbReference>
<reference evidence="7 8" key="1">
    <citation type="submission" date="2015-01" db="EMBL/GenBank/DDBJ databases">
        <title>Rufibacter sp./DG31D/ whole genome sequencing.</title>
        <authorList>
            <person name="Kim M.K."/>
            <person name="Srinivasan S."/>
            <person name="Lee J.-J."/>
        </authorList>
    </citation>
    <scope>NUCLEOTIDE SEQUENCE [LARGE SCALE GENOMIC DNA]</scope>
    <source>
        <strain evidence="7 8">DG31D</strain>
    </source>
</reference>
<feature type="transmembrane region" description="Helical" evidence="5">
    <location>
        <begin position="134"/>
        <end position="152"/>
    </location>
</feature>
<evidence type="ECO:0000256" key="4">
    <source>
        <dbReference type="ARBA" id="ARBA00023136"/>
    </source>
</evidence>
<dbReference type="OrthoDB" id="893321at2"/>
<evidence type="ECO:0000313" key="8">
    <source>
        <dbReference type="Proteomes" id="UP000036458"/>
    </source>
</evidence>
<feature type="transmembrane region" description="Helical" evidence="5">
    <location>
        <begin position="182"/>
        <end position="202"/>
    </location>
</feature>
<dbReference type="InterPro" id="IPR007016">
    <property type="entry name" value="O-antigen_ligase-rel_domated"/>
</dbReference>
<feature type="transmembrane region" description="Helical" evidence="5">
    <location>
        <begin position="407"/>
        <end position="424"/>
    </location>
</feature>
<accession>A0A0H4VHT1</accession>
<evidence type="ECO:0000256" key="5">
    <source>
        <dbReference type="SAM" id="Phobius"/>
    </source>
</evidence>
<dbReference type="Proteomes" id="UP000036458">
    <property type="component" value="Chromosome"/>
</dbReference>
<evidence type="ECO:0000256" key="1">
    <source>
        <dbReference type="ARBA" id="ARBA00004141"/>
    </source>
</evidence>
<dbReference type="Pfam" id="PF04932">
    <property type="entry name" value="Wzy_C"/>
    <property type="match status" value="1"/>
</dbReference>
<keyword evidence="2 5" id="KW-0812">Transmembrane</keyword>
<keyword evidence="3 5" id="KW-1133">Transmembrane helix</keyword>
<protein>
    <recommendedName>
        <fullName evidence="6">O-antigen ligase-related domain-containing protein</fullName>
    </recommendedName>
</protein>
<feature type="transmembrane region" description="Helical" evidence="5">
    <location>
        <begin position="382"/>
        <end position="401"/>
    </location>
</feature>
<comment type="subcellular location">
    <subcellularLocation>
        <location evidence="1">Membrane</location>
        <topology evidence="1">Multi-pass membrane protein</topology>
    </subcellularLocation>
</comment>
<dbReference type="AlphaFoldDB" id="A0A0H4VHT1"/>
<evidence type="ECO:0000259" key="6">
    <source>
        <dbReference type="Pfam" id="PF04932"/>
    </source>
</evidence>
<dbReference type="KEGG" id="ruf:TH63_05885"/>
<dbReference type="PATRIC" id="fig|1379910.4.peg.1282"/>
<feature type="transmembrane region" description="Helical" evidence="5">
    <location>
        <begin position="72"/>
        <end position="92"/>
    </location>
</feature>
<sequence>MRISARLSVSFTVVALLLTFLLFSGFITNFLSFRSLSLSTLAVDTLILFMLGHFILVVIWGYYNGASVKRDYFIFACIWLFLLVTSILKLALVDSNPLSEKLLGIRNNLIYCSFLLYIPLVFKKEEHSRSLINLLLWLGILLCLFAIFQFTFSAELPLSMLALRGEGVFTFFNKSLVRPTALLGNTIIFSSFTIILFSFFLIRYLHTRGKLYLIWMAIAAAANFLTYTRAALVGLALAGGTILFLHYGKLSLQFIIKLFLVVLLAFAAVVFVGYFYKDSFLVQRVTGTEASTVSSTNQHFEEINNSIEFLQKHPLAGAGIGTQGPGGNIERKIITDGYWFQLFLENGFVLGIFFLAFYFLSFLYALLNLYSTKDLFLKELCVSFIAFSVYFYLANFINSAFVGRVNFILYWVIFSLLLAQNFTVKDRNHALPRH</sequence>
<dbReference type="PANTHER" id="PTHR37422">
    <property type="entry name" value="TEICHURONIC ACID BIOSYNTHESIS PROTEIN TUAE"/>
    <property type="match status" value="1"/>
</dbReference>
<feature type="transmembrane region" description="Helical" evidence="5">
    <location>
        <begin position="348"/>
        <end position="370"/>
    </location>
</feature>
<evidence type="ECO:0000256" key="3">
    <source>
        <dbReference type="ARBA" id="ARBA00022989"/>
    </source>
</evidence>
<organism evidence="7 8">
    <name type="scientific">Rufibacter radiotolerans</name>
    <dbReference type="NCBI Taxonomy" id="1379910"/>
    <lineage>
        <taxon>Bacteria</taxon>
        <taxon>Pseudomonadati</taxon>
        <taxon>Bacteroidota</taxon>
        <taxon>Cytophagia</taxon>
        <taxon>Cytophagales</taxon>
        <taxon>Hymenobacteraceae</taxon>
        <taxon>Rufibacter</taxon>
    </lineage>
</organism>
<feature type="transmembrane region" description="Helical" evidence="5">
    <location>
        <begin position="209"/>
        <end position="225"/>
    </location>
</feature>
<dbReference type="GO" id="GO:0016020">
    <property type="term" value="C:membrane"/>
    <property type="evidence" value="ECO:0007669"/>
    <property type="project" value="UniProtKB-SubCell"/>
</dbReference>
<feature type="domain" description="O-antigen ligase-related" evidence="6">
    <location>
        <begin position="216"/>
        <end position="355"/>
    </location>
</feature>
<feature type="transmembrane region" description="Helical" evidence="5">
    <location>
        <begin position="104"/>
        <end position="122"/>
    </location>
</feature>
<feature type="transmembrane region" description="Helical" evidence="5">
    <location>
        <begin position="254"/>
        <end position="276"/>
    </location>
</feature>
<gene>
    <name evidence="7" type="ORF">TH63_05885</name>
</gene>
<feature type="transmembrane region" description="Helical" evidence="5">
    <location>
        <begin position="7"/>
        <end position="27"/>
    </location>
</feature>